<comment type="subunit">
    <text evidence="11">Heterodimer of a large membrane-associated beta subunit and a small pyruvoyl-containing alpha subunit.</text>
</comment>
<accession>A0AAD5U6B9</accession>
<comment type="caution">
    <text evidence="15">The sequence shown here is derived from an EMBL/GenBank/DDBJ whole genome shotgun (WGS) entry which is preliminary data.</text>
</comment>
<dbReference type="GO" id="GO:0016540">
    <property type="term" value="P:protein autoprocessing"/>
    <property type="evidence" value="ECO:0007669"/>
    <property type="project" value="UniProtKB-UniRule"/>
</dbReference>
<comment type="domain">
    <text evidence="11">The C2 domains have an essential, but non-catalytic function. They may facilitate interactions with other proteins and are required for lipid transport function.</text>
</comment>
<keyword evidence="16" id="KW-1185">Reference proteome</keyword>
<dbReference type="InterPro" id="IPR033179">
    <property type="entry name" value="PSD_type2_pro"/>
</dbReference>
<keyword evidence="5 11" id="KW-0472">Membrane</keyword>
<evidence type="ECO:0000313" key="16">
    <source>
        <dbReference type="Proteomes" id="UP001211065"/>
    </source>
</evidence>
<dbReference type="InterPro" id="IPR003817">
    <property type="entry name" value="PS_Dcarbxylase"/>
</dbReference>
<reference evidence="15" key="1">
    <citation type="submission" date="2020-05" db="EMBL/GenBank/DDBJ databases">
        <title>Phylogenomic resolution of chytrid fungi.</title>
        <authorList>
            <person name="Stajich J.E."/>
            <person name="Amses K."/>
            <person name="Simmons R."/>
            <person name="Seto K."/>
            <person name="Myers J."/>
            <person name="Bonds A."/>
            <person name="Quandt C.A."/>
            <person name="Barry K."/>
            <person name="Liu P."/>
            <person name="Grigoriev I."/>
            <person name="Longcore J.E."/>
            <person name="James T.Y."/>
        </authorList>
    </citation>
    <scope>NUCLEOTIDE SEQUENCE</scope>
    <source>
        <strain evidence="15">JEL0476</strain>
    </source>
</reference>
<dbReference type="SUPFAM" id="SSF47473">
    <property type="entry name" value="EF-hand"/>
    <property type="match status" value="1"/>
</dbReference>
<keyword evidence="11" id="KW-0967">Endosome</keyword>
<evidence type="ECO:0000256" key="3">
    <source>
        <dbReference type="ARBA" id="ARBA00022837"/>
    </source>
</evidence>
<feature type="domain" description="C2" evidence="13">
    <location>
        <begin position="193"/>
        <end position="317"/>
    </location>
</feature>
<dbReference type="InterPro" id="IPR035892">
    <property type="entry name" value="C2_domain_sf"/>
</dbReference>
<comment type="catalytic activity">
    <reaction evidence="11">
        <text>a 1,2-diacyl-sn-glycero-3-phospho-L-serine + H(+) = a 1,2-diacyl-sn-glycero-3-phosphoethanolamine + CO2</text>
        <dbReference type="Rhea" id="RHEA:20828"/>
        <dbReference type="ChEBI" id="CHEBI:15378"/>
        <dbReference type="ChEBI" id="CHEBI:16526"/>
        <dbReference type="ChEBI" id="CHEBI:57262"/>
        <dbReference type="ChEBI" id="CHEBI:64612"/>
        <dbReference type="EC" id="4.1.1.65"/>
    </reaction>
</comment>
<feature type="active site" description="Charge relay system; for autoendoproteolytic cleavage activity" evidence="11">
    <location>
        <position position="699"/>
    </location>
</feature>
<keyword evidence="8 11" id="KW-0456">Lyase</keyword>
<keyword evidence="12" id="KW-1133">Transmembrane helix</keyword>
<comment type="similarity">
    <text evidence="11">Belongs to the phosphatidylserine decarboxylase family. PSD-B subfamily. Eukaryotic type II sub-subfamily.</text>
</comment>
<feature type="modified residue" description="Pyruvic acid (Ser); by autocatalysis" evidence="11">
    <location>
        <position position="786"/>
    </location>
</feature>
<keyword evidence="2 11" id="KW-0210">Decarboxylase</keyword>
<feature type="chain" id="PRO_5041754876" description="Phosphatidylserine decarboxylase 2 alpha chain" evidence="11">
    <location>
        <begin position="786"/>
        <end position="829"/>
    </location>
</feature>
<dbReference type="GO" id="GO:0000139">
    <property type="term" value="C:Golgi membrane"/>
    <property type="evidence" value="ECO:0007669"/>
    <property type="project" value="UniProtKB-SubCell"/>
</dbReference>
<dbReference type="PANTHER" id="PTHR10067">
    <property type="entry name" value="PHOSPHATIDYLSERINE DECARBOXYLASE"/>
    <property type="match status" value="1"/>
</dbReference>
<dbReference type="PANTHER" id="PTHR10067:SF17">
    <property type="entry name" value="PHOSPHATIDYLSERINE DECARBOXYLASE PROENZYME 2"/>
    <property type="match status" value="1"/>
</dbReference>
<sequence length="829" mass="93148">MQSAKLKIVVHEARNLLAADRNGFSDPYVIIKVGPLSSKTNVIHKTLNPCWEYEAEFLITPVMIHADFEILFTCWDKDFLGNDFLGQVRIPIAELGKAKFSETTPTWYPFHQRNFKDKISGDLKISLGFEGSIDDNLKSLIDSFSNLNVHPSRLATITNTEDPADDLYFNNFVSNSHLSSSQDNLNLSAGNKDLVSVSDGAKLNHSDMKGMLTIEIVSAKDLPYEKNSLRTSFNCDPFLVLSFGKKTFKTRSIKHTLNPVWDEKAYIHIKNIEYEKDFSLILSVYDYEKIESNQNIGVAEIKITDLINSCKNPDLVPNVPSKFELVDITLPLRPKNSLVLNGYDAASVLIRVGFVPYKDIRRNFWLSLAEEYDSDGNGTISRIELETLLDSLNSTCSPETIKIVLSNGQFNEELGDDAISFEKLFEVLETNLFLSPKDKSSILKEERLTNINVCPICKKKIKEDTDLDIISHVALCGHEDLSKLDTLVCGGLLTESYASKKWFTKILSYVTYGAYNIGKNSANILVQDRVTGQLIEEKMPSYIRLGIRLLYQTRKGKAADRKTVKKLLKSMSIKQGKKFNAPESVKEIPGFIAFHKLQVDEILDPIDTFKNFNEFFYRKLKPSARVISSIDPKVAVSGADCRLNAFSSISEATRLWIKVDSGENFSIANLLQDPVKAKLFEGGSCCIFRLAPQDYHRFHIPVDGVVGETKSISGEYFTVNPMAIRNRTDVYTENVRKITYIYSDHFGTVAFCAIGAMMVGSIVLTSEENQRVKRMDEHGYFAFGGSTCILLFEPKKILFDSDLITNSNQGLETLVKVGSSLGRAYEEAT</sequence>
<evidence type="ECO:0000256" key="8">
    <source>
        <dbReference type="ARBA" id="ARBA00023239"/>
    </source>
</evidence>
<dbReference type="EC" id="4.1.1.65" evidence="11"/>
<feature type="active site" description="Schiff-base intermediate with substrate; via pyruvic acid; for decarboxylase activity" evidence="11">
    <location>
        <position position="786"/>
    </location>
</feature>
<keyword evidence="7 11" id="KW-0594">Phospholipid biosynthesis</keyword>
<dbReference type="InterPro" id="IPR018247">
    <property type="entry name" value="EF_Hand_1_Ca_BS"/>
</dbReference>
<feature type="transmembrane region" description="Helical" evidence="12">
    <location>
        <begin position="746"/>
        <end position="765"/>
    </location>
</feature>
<evidence type="ECO:0000256" key="1">
    <source>
        <dbReference type="ARBA" id="ARBA00022516"/>
    </source>
</evidence>
<comment type="function">
    <text evidence="11">Catalyzes the formation of phosphatidylethanolamine (PtdEtn) from phosphatidylserine (PtdSer). Plays a central role in phospholipid metabolism and in the interorganelle trafficking of phosphatidylserine.</text>
</comment>
<dbReference type="GO" id="GO:0010008">
    <property type="term" value="C:endosome membrane"/>
    <property type="evidence" value="ECO:0007669"/>
    <property type="project" value="UniProtKB-SubCell"/>
</dbReference>
<keyword evidence="4 11" id="KW-0443">Lipid metabolism</keyword>
<dbReference type="AlphaFoldDB" id="A0AAD5U6B9"/>
<comment type="cofactor">
    <cofactor evidence="11">
        <name>pyruvate</name>
        <dbReference type="ChEBI" id="CHEBI:15361"/>
    </cofactor>
    <text evidence="11">Binds 1 pyruvoyl group covalently per subunit.</text>
</comment>
<feature type="domain" description="EF-hand" evidence="14">
    <location>
        <begin position="360"/>
        <end position="395"/>
    </location>
</feature>
<keyword evidence="6 11" id="KW-0865">Zymogen</keyword>
<dbReference type="Pfam" id="PF02666">
    <property type="entry name" value="PS_Dcarbxylase"/>
    <property type="match status" value="1"/>
</dbReference>
<dbReference type="HAMAP" id="MF_00663">
    <property type="entry name" value="PS_decarb_PSD_B_type2"/>
    <property type="match status" value="1"/>
</dbReference>
<dbReference type="Pfam" id="PF00168">
    <property type="entry name" value="C2"/>
    <property type="match status" value="2"/>
</dbReference>
<dbReference type="Proteomes" id="UP001211065">
    <property type="component" value="Unassembled WGS sequence"/>
</dbReference>
<dbReference type="GO" id="GO:0004609">
    <property type="term" value="F:phosphatidylserine decarboxylase activity"/>
    <property type="evidence" value="ECO:0007669"/>
    <property type="project" value="UniProtKB-UniRule"/>
</dbReference>
<organism evidence="15 16">
    <name type="scientific">Clydaea vesicula</name>
    <dbReference type="NCBI Taxonomy" id="447962"/>
    <lineage>
        <taxon>Eukaryota</taxon>
        <taxon>Fungi</taxon>
        <taxon>Fungi incertae sedis</taxon>
        <taxon>Chytridiomycota</taxon>
        <taxon>Chytridiomycota incertae sedis</taxon>
        <taxon>Chytridiomycetes</taxon>
        <taxon>Lobulomycetales</taxon>
        <taxon>Lobulomycetaceae</taxon>
        <taxon>Clydaea</taxon>
    </lineage>
</organism>
<keyword evidence="11" id="KW-0333">Golgi apparatus</keyword>
<evidence type="ECO:0000259" key="14">
    <source>
        <dbReference type="PROSITE" id="PS50222"/>
    </source>
</evidence>
<dbReference type="Gene3D" id="1.10.238.10">
    <property type="entry name" value="EF-hand"/>
    <property type="match status" value="1"/>
</dbReference>
<name>A0AAD5U6B9_9FUNG</name>
<protein>
    <recommendedName>
        <fullName evidence="11">Phosphatidylserine decarboxylase proenzyme 2</fullName>
        <ecNumber evidence="11">4.1.1.65</ecNumber>
    </recommendedName>
    <component>
        <recommendedName>
            <fullName evidence="11">Phosphatidylserine decarboxylase 2 beta chain</fullName>
        </recommendedName>
    </component>
    <component>
        <recommendedName>
            <fullName evidence="11">Phosphatidylserine decarboxylase 2 alpha chain</fullName>
        </recommendedName>
    </component>
</protein>
<keyword evidence="10 11" id="KW-0670">Pyruvate</keyword>
<keyword evidence="12" id="KW-0812">Transmembrane</keyword>
<dbReference type="SUPFAM" id="SSF49562">
    <property type="entry name" value="C2 domain (Calcium/lipid-binding domain, CaLB)"/>
    <property type="match status" value="2"/>
</dbReference>
<feature type="active site" description="Charge relay system; for autoendoproteolytic cleavage activity" evidence="11">
    <location>
        <position position="640"/>
    </location>
</feature>
<evidence type="ECO:0000256" key="9">
    <source>
        <dbReference type="ARBA" id="ARBA00023264"/>
    </source>
</evidence>
<keyword evidence="1 11" id="KW-0444">Lipid biosynthesis</keyword>
<evidence type="ECO:0000256" key="7">
    <source>
        <dbReference type="ARBA" id="ARBA00023209"/>
    </source>
</evidence>
<comment type="PTM">
    <text evidence="11">Is synthesized initially as an inactive proenzyme. Formation of the active enzyme involves a self-maturation process in which the active site pyruvoyl group is generated from an internal serine residue via an autocatalytic post-translational modification. Two non-identical subunits are generated from the proenzyme in this reaction, and the pyruvate is formed at the N-terminus of the alpha chain, which is derived from the carboxyl end of the proenzyme. The autoendoproteolytic cleavage occurs by a canonical serine protease mechanism, in which the side chain hydroxyl group of the serine supplies its oxygen atom to form the C-terminus of the beta chain, while the remainder of the serine residue undergoes an oxidative deamination to produce ammonia and the pyruvoyl prosthetic group on the alpha chain. During this reaction, the Ser that is part of the protease active site of the proenzyme becomes the pyruvoyl prosthetic group, which constitutes an essential element of the active site of the mature decarboxylase.</text>
</comment>
<keyword evidence="3" id="KW-0106">Calcium</keyword>
<comment type="subcellular location">
    <subcellularLocation>
        <location evidence="11">Golgi apparatus membrane</location>
        <topology evidence="11">Peripheral membrane protein</topology>
        <orientation evidence="11">Cytoplasmic side</orientation>
    </subcellularLocation>
    <subcellularLocation>
        <location evidence="11">Endosome membrane</location>
        <topology evidence="11">Peripheral membrane protein</topology>
        <orientation evidence="11">Cytoplasmic side</orientation>
    </subcellularLocation>
</comment>
<evidence type="ECO:0000313" key="15">
    <source>
        <dbReference type="EMBL" id="KAJ3221612.1"/>
    </source>
</evidence>
<gene>
    <name evidence="11" type="primary">PSD2</name>
    <name evidence="15" type="ORF">HK099_003308</name>
</gene>
<comment type="pathway">
    <text evidence="11">Phospholipid metabolism; phosphatidylethanolamine biosynthesis; phosphatidylethanolamine from CDP-diacylglycerol: step 2/2.</text>
</comment>
<dbReference type="PROSITE" id="PS50004">
    <property type="entry name" value="C2"/>
    <property type="match status" value="2"/>
</dbReference>
<feature type="domain" description="C2" evidence="13">
    <location>
        <begin position="1"/>
        <end position="108"/>
    </location>
</feature>
<dbReference type="SMART" id="SM00239">
    <property type="entry name" value="C2"/>
    <property type="match status" value="2"/>
</dbReference>
<dbReference type="EMBL" id="JADGJW010000219">
    <property type="protein sequence ID" value="KAJ3221612.1"/>
    <property type="molecule type" value="Genomic_DNA"/>
</dbReference>
<evidence type="ECO:0000256" key="2">
    <source>
        <dbReference type="ARBA" id="ARBA00022793"/>
    </source>
</evidence>
<dbReference type="Gene3D" id="2.60.40.150">
    <property type="entry name" value="C2 domain"/>
    <property type="match status" value="2"/>
</dbReference>
<evidence type="ECO:0000256" key="4">
    <source>
        <dbReference type="ARBA" id="ARBA00023098"/>
    </source>
</evidence>
<feature type="active site" description="Charge relay system; for autoendoproteolytic cleavage activity" evidence="11">
    <location>
        <position position="786"/>
    </location>
</feature>
<dbReference type="GO" id="GO:0005509">
    <property type="term" value="F:calcium ion binding"/>
    <property type="evidence" value="ECO:0007669"/>
    <property type="project" value="InterPro"/>
</dbReference>
<dbReference type="InterPro" id="IPR011992">
    <property type="entry name" value="EF-hand-dom_pair"/>
</dbReference>
<dbReference type="InterPro" id="IPR000008">
    <property type="entry name" value="C2_dom"/>
</dbReference>
<evidence type="ECO:0000259" key="13">
    <source>
        <dbReference type="PROSITE" id="PS50004"/>
    </source>
</evidence>
<proteinExistence type="inferred from homology"/>
<dbReference type="PROSITE" id="PS00018">
    <property type="entry name" value="EF_HAND_1"/>
    <property type="match status" value="1"/>
</dbReference>
<keyword evidence="9 11" id="KW-1208">Phospholipid metabolism</keyword>
<evidence type="ECO:0000256" key="6">
    <source>
        <dbReference type="ARBA" id="ARBA00023145"/>
    </source>
</evidence>
<feature type="chain" id="PRO_5041754877" description="Phosphatidylserine decarboxylase 2 beta chain" evidence="11">
    <location>
        <begin position="1"/>
        <end position="785"/>
    </location>
</feature>
<evidence type="ECO:0000256" key="11">
    <source>
        <dbReference type="HAMAP-Rule" id="MF_03209"/>
    </source>
</evidence>
<dbReference type="GO" id="GO:0006646">
    <property type="term" value="P:phosphatidylethanolamine biosynthetic process"/>
    <property type="evidence" value="ECO:0007669"/>
    <property type="project" value="UniProtKB-UniRule"/>
</dbReference>
<feature type="site" description="Cleavage (non-hydrolytic); by autocatalysis" evidence="11">
    <location>
        <begin position="785"/>
        <end position="786"/>
    </location>
</feature>
<evidence type="ECO:0000256" key="10">
    <source>
        <dbReference type="ARBA" id="ARBA00023317"/>
    </source>
</evidence>
<dbReference type="GO" id="GO:0005795">
    <property type="term" value="C:Golgi stack"/>
    <property type="evidence" value="ECO:0007669"/>
    <property type="project" value="UniProtKB-UniRule"/>
</dbReference>
<dbReference type="PROSITE" id="PS50222">
    <property type="entry name" value="EF_HAND_2"/>
    <property type="match status" value="1"/>
</dbReference>
<evidence type="ECO:0000256" key="12">
    <source>
        <dbReference type="SAM" id="Phobius"/>
    </source>
</evidence>
<dbReference type="InterPro" id="IPR002048">
    <property type="entry name" value="EF_hand_dom"/>
</dbReference>
<evidence type="ECO:0000256" key="5">
    <source>
        <dbReference type="ARBA" id="ARBA00023136"/>
    </source>
</evidence>